<dbReference type="GeneID" id="19151314"/>
<name>W6YM33_COCC2</name>
<dbReference type="HOGENOM" id="CLU_1669075_0_0_1"/>
<accession>W6YM33</accession>
<sequence>MPDFGVISTIYLPIYASPHLSKLSRFPPPSPPSHQPELALLTFSFPSRPHTHTYHTQQKLSISSLLHFTHTRLPLQTTLITPASLPSACETGIPCKSDQLGVPGLASNVVRGGGGPLLVLGARTRVELVLLRYDSGLFVLDIPVVGVGGLGVLRARGG</sequence>
<evidence type="ECO:0000313" key="1">
    <source>
        <dbReference type="EMBL" id="EUC38810.1"/>
    </source>
</evidence>
<protein>
    <submittedName>
        <fullName evidence="1">Uncharacterized protein</fullName>
    </submittedName>
</protein>
<dbReference type="RefSeq" id="XP_007706934.1">
    <property type="nucleotide sequence ID" value="XM_007708744.1"/>
</dbReference>
<evidence type="ECO:0000313" key="2">
    <source>
        <dbReference type="Proteomes" id="UP000053841"/>
    </source>
</evidence>
<proteinExistence type="predicted"/>
<keyword evidence="2" id="KW-1185">Reference proteome</keyword>
<gene>
    <name evidence="1" type="ORF">COCCADRAFT_82143</name>
</gene>
<dbReference type="Proteomes" id="UP000053841">
    <property type="component" value="Unassembled WGS sequence"/>
</dbReference>
<organism evidence="1 2">
    <name type="scientific">Cochliobolus carbonum (strain 26-R-13)</name>
    <name type="common">Maize leaf spot fungus</name>
    <name type="synonym">Bipolaris zeicola</name>
    <dbReference type="NCBI Taxonomy" id="930089"/>
    <lineage>
        <taxon>Eukaryota</taxon>
        <taxon>Fungi</taxon>
        <taxon>Dikarya</taxon>
        <taxon>Ascomycota</taxon>
        <taxon>Pezizomycotina</taxon>
        <taxon>Dothideomycetes</taxon>
        <taxon>Pleosporomycetidae</taxon>
        <taxon>Pleosporales</taxon>
        <taxon>Pleosporineae</taxon>
        <taxon>Pleosporaceae</taxon>
        <taxon>Bipolaris</taxon>
    </lineage>
</organism>
<dbReference type="EMBL" id="KI964540">
    <property type="protein sequence ID" value="EUC38810.1"/>
    <property type="molecule type" value="Genomic_DNA"/>
</dbReference>
<dbReference type="AlphaFoldDB" id="W6YM33"/>
<dbReference type="KEGG" id="bze:COCCADRAFT_82143"/>
<reference evidence="1 2" key="1">
    <citation type="journal article" date="2013" name="PLoS Genet.">
        <title>Comparative genome structure, secondary metabolite, and effector coding capacity across Cochliobolus pathogens.</title>
        <authorList>
            <person name="Condon B.J."/>
            <person name="Leng Y."/>
            <person name="Wu D."/>
            <person name="Bushley K.E."/>
            <person name="Ohm R.A."/>
            <person name="Otillar R."/>
            <person name="Martin J."/>
            <person name="Schackwitz W."/>
            <person name="Grimwood J."/>
            <person name="MohdZainudin N."/>
            <person name="Xue C."/>
            <person name="Wang R."/>
            <person name="Manning V.A."/>
            <person name="Dhillon B."/>
            <person name="Tu Z.J."/>
            <person name="Steffenson B.J."/>
            <person name="Salamov A."/>
            <person name="Sun H."/>
            <person name="Lowry S."/>
            <person name="LaButti K."/>
            <person name="Han J."/>
            <person name="Copeland A."/>
            <person name="Lindquist E."/>
            <person name="Barry K."/>
            <person name="Schmutz J."/>
            <person name="Baker S.E."/>
            <person name="Ciuffetti L.M."/>
            <person name="Grigoriev I.V."/>
            <person name="Zhong S."/>
            <person name="Turgeon B.G."/>
        </authorList>
    </citation>
    <scope>NUCLEOTIDE SEQUENCE [LARGE SCALE GENOMIC DNA]</scope>
    <source>
        <strain evidence="1 2">26-R-13</strain>
    </source>
</reference>